<keyword evidence="3" id="KW-0805">Transcription regulation</keyword>
<accession>A0ABQ7R1N8</accession>
<organism evidence="8 9">
    <name type="scientific">Plutella xylostella</name>
    <name type="common">Diamondback moth</name>
    <name type="synonym">Plutella maculipennis</name>
    <dbReference type="NCBI Taxonomy" id="51655"/>
    <lineage>
        <taxon>Eukaryota</taxon>
        <taxon>Metazoa</taxon>
        <taxon>Ecdysozoa</taxon>
        <taxon>Arthropoda</taxon>
        <taxon>Hexapoda</taxon>
        <taxon>Insecta</taxon>
        <taxon>Pterygota</taxon>
        <taxon>Neoptera</taxon>
        <taxon>Endopterygota</taxon>
        <taxon>Lepidoptera</taxon>
        <taxon>Glossata</taxon>
        <taxon>Ditrysia</taxon>
        <taxon>Yponomeutoidea</taxon>
        <taxon>Plutellidae</taxon>
        <taxon>Plutella</taxon>
    </lineage>
</organism>
<feature type="region of interest" description="Disordered" evidence="6">
    <location>
        <begin position="507"/>
        <end position="529"/>
    </location>
</feature>
<sequence length="581" mass="64953">MTEPAPAKRRRSANWDMDEKKLMRDVIKPYLHIIETKKLTLEANAAKINAWKEITEKFNKVNDTTRSMKQIMIQWKINKNICKAKFAAHCIPKMGPLKVLKPVTPTAPPLKLGVTIIKEEPQETSSNLIELDSYNVMGSTLKGSKMTNVVITCAKPKASTLKEDGNIQKLVVIPASITQSETTDPLETKQEIPETENDPLAMLEDVIIPVPVEIPEITEEIVTEQLDDEYYDDIADTAAPTSPEVVKEEMAEEVPAIATSPKDVSKSPEREAEKVLEEDPAIPKVTTDDVPQSSEEIAEKIAAVVPGEATNTEPAQKPIRRRRKCFASRPSYRQGELLVEYLERNPELARGLLKTAQGRRETKKKWISLALTLNAVSGSIKDGRGWCKYWTEKKCYLKRICARNLAMRRPGGGPSDLSLKLSDLEQRMVAVMGGEEFATATGDQHLTTRHVDHEPEEVATREGSCDQLPSLETASCSGQWQEVNVEADPEPIIGEVQTPDYIVIEEQHPEQSSGSDQSPHNSQQSCRRRRNQLDIEVDRMTAIEEKRVEAELLTARALGDLASAFRDGVNVLKEIAQYFKK</sequence>
<dbReference type="InterPro" id="IPR028002">
    <property type="entry name" value="Myb_DNA-bind_5"/>
</dbReference>
<evidence type="ECO:0000256" key="1">
    <source>
        <dbReference type="ARBA" id="ARBA00011764"/>
    </source>
</evidence>
<evidence type="ECO:0000256" key="5">
    <source>
        <dbReference type="ARBA" id="ARBA00025466"/>
    </source>
</evidence>
<keyword evidence="4" id="KW-0804">Transcription</keyword>
<gene>
    <name evidence="8" type="ORF">JYU34_002241</name>
</gene>
<dbReference type="EMBL" id="JAHIBW010000004">
    <property type="protein sequence ID" value="KAG7311214.1"/>
    <property type="molecule type" value="Genomic_DNA"/>
</dbReference>
<comment type="subunit">
    <text evidence="1">Self-associates forming complexes of several hundred monomers.</text>
</comment>
<dbReference type="PANTHER" id="PTHR21411">
    <property type="entry name" value="APONTIC"/>
    <property type="match status" value="1"/>
</dbReference>
<comment type="function">
    <text evidence="5">Involved in transvection phenomena (= synapsis-dependent gene expression), where the synaptic pairing of chromosomes carrying genes with which zeste interacts influences the expression of these genes. Zeste binds to DNA and stimulates transcription from a nearby promoter.</text>
</comment>
<dbReference type="Pfam" id="PF13873">
    <property type="entry name" value="Myb_DNA-bind_5"/>
    <property type="match status" value="1"/>
</dbReference>
<evidence type="ECO:0000256" key="2">
    <source>
        <dbReference type="ARBA" id="ARBA00016807"/>
    </source>
</evidence>
<feature type="domain" description="Myb/SANT-like DNA-binding" evidence="7">
    <location>
        <begin position="11"/>
        <end position="87"/>
    </location>
</feature>
<name>A0ABQ7R1N8_PLUXY</name>
<evidence type="ECO:0000259" key="7">
    <source>
        <dbReference type="Pfam" id="PF13873"/>
    </source>
</evidence>
<dbReference type="PANTHER" id="PTHR21411:SF0">
    <property type="entry name" value="REGULATORY PROTEIN ZESTE"/>
    <property type="match status" value="1"/>
</dbReference>
<evidence type="ECO:0000256" key="6">
    <source>
        <dbReference type="SAM" id="MobiDB-lite"/>
    </source>
</evidence>
<feature type="compositionally biased region" description="Polar residues" evidence="6">
    <location>
        <begin position="510"/>
        <end position="525"/>
    </location>
</feature>
<evidence type="ECO:0000256" key="4">
    <source>
        <dbReference type="ARBA" id="ARBA00023163"/>
    </source>
</evidence>
<comment type="caution">
    <text evidence="8">The sequence shown here is derived from an EMBL/GenBank/DDBJ whole genome shotgun (WGS) entry which is preliminary data.</text>
</comment>
<reference evidence="8 9" key="1">
    <citation type="submission" date="2021-06" db="EMBL/GenBank/DDBJ databases">
        <title>A haploid diamondback moth (Plutella xylostella L.) genome assembly resolves 31 chromosomes and identifies a diamide resistance mutation.</title>
        <authorList>
            <person name="Ward C.M."/>
            <person name="Perry K.D."/>
            <person name="Baker G."/>
            <person name="Powis K."/>
            <person name="Heckel D.G."/>
            <person name="Baxter S.W."/>
        </authorList>
    </citation>
    <scope>NUCLEOTIDE SEQUENCE [LARGE SCALE GENOMIC DNA]</scope>
    <source>
        <strain evidence="8 9">LV</strain>
        <tissue evidence="8">Single pupa</tissue>
    </source>
</reference>
<protein>
    <recommendedName>
        <fullName evidence="2">Regulatory protein zeste</fullName>
    </recommendedName>
</protein>
<evidence type="ECO:0000256" key="3">
    <source>
        <dbReference type="ARBA" id="ARBA00023015"/>
    </source>
</evidence>
<dbReference type="Proteomes" id="UP000823941">
    <property type="component" value="Chromosome 4"/>
</dbReference>
<keyword evidence="9" id="KW-1185">Reference proteome</keyword>
<evidence type="ECO:0000313" key="8">
    <source>
        <dbReference type="EMBL" id="KAG7311214.1"/>
    </source>
</evidence>
<evidence type="ECO:0000313" key="9">
    <source>
        <dbReference type="Proteomes" id="UP000823941"/>
    </source>
</evidence>
<proteinExistence type="predicted"/>